<evidence type="ECO:0000256" key="1">
    <source>
        <dbReference type="ARBA" id="ARBA00004651"/>
    </source>
</evidence>
<dbReference type="InterPro" id="IPR050558">
    <property type="entry name" value="PTS_Sugar-Specific_Components"/>
</dbReference>
<name>A0AAW4VPE1_9FIRM</name>
<feature type="domain" description="PTS EIIB type-1" evidence="14">
    <location>
        <begin position="5"/>
        <end position="87"/>
    </location>
</feature>
<dbReference type="NCBIfam" id="TIGR01995">
    <property type="entry name" value="PTS-II-ABC-beta"/>
    <property type="match status" value="1"/>
</dbReference>
<dbReference type="SUPFAM" id="SSF51261">
    <property type="entry name" value="Duplicated hybrid motif"/>
    <property type="match status" value="1"/>
</dbReference>
<feature type="transmembrane region" description="Helical" evidence="12">
    <location>
        <begin position="113"/>
        <end position="138"/>
    </location>
</feature>
<dbReference type="InterPro" id="IPR003352">
    <property type="entry name" value="PTS_EIIC"/>
</dbReference>
<proteinExistence type="predicted"/>
<dbReference type="AlphaFoldDB" id="A0AAW4VPE1"/>
<comment type="subcellular location">
    <subcellularLocation>
        <location evidence="1">Cell membrane</location>
        <topology evidence="1">Multi-pass membrane protein</topology>
    </subcellularLocation>
</comment>
<evidence type="ECO:0000256" key="4">
    <source>
        <dbReference type="ARBA" id="ARBA00022597"/>
    </source>
</evidence>
<dbReference type="PROSITE" id="PS51103">
    <property type="entry name" value="PTS_EIIC_TYPE_1"/>
    <property type="match status" value="1"/>
</dbReference>
<keyword evidence="5 16" id="KW-0808">Transferase</keyword>
<dbReference type="CDD" id="cd00212">
    <property type="entry name" value="PTS_IIB_glc"/>
    <property type="match status" value="1"/>
</dbReference>
<dbReference type="InterPro" id="IPR011055">
    <property type="entry name" value="Dup_hybrid_motif"/>
</dbReference>
<evidence type="ECO:0000256" key="12">
    <source>
        <dbReference type="SAM" id="Phobius"/>
    </source>
</evidence>
<feature type="transmembrane region" description="Helical" evidence="12">
    <location>
        <begin position="144"/>
        <end position="163"/>
    </location>
</feature>
<dbReference type="EC" id="2.7.1.-" evidence="16"/>
<feature type="domain" description="PTS EIIA type-1" evidence="13">
    <location>
        <begin position="497"/>
        <end position="601"/>
    </location>
</feature>
<keyword evidence="3" id="KW-1003">Cell membrane</keyword>
<evidence type="ECO:0000256" key="7">
    <source>
        <dbReference type="ARBA" id="ARBA00022692"/>
    </source>
</evidence>
<gene>
    <name evidence="16" type="ORF">LJD69_03555</name>
</gene>
<feature type="transmembrane region" description="Helical" evidence="12">
    <location>
        <begin position="394"/>
        <end position="427"/>
    </location>
</feature>
<dbReference type="FunFam" id="2.70.70.10:FF:000001">
    <property type="entry name" value="PTS system glucose-specific IIA component"/>
    <property type="match status" value="1"/>
</dbReference>
<evidence type="ECO:0000256" key="8">
    <source>
        <dbReference type="ARBA" id="ARBA00022777"/>
    </source>
</evidence>
<dbReference type="Gene3D" id="3.30.1360.60">
    <property type="entry name" value="Glucose permease domain IIB"/>
    <property type="match status" value="1"/>
</dbReference>
<dbReference type="PROSITE" id="PS01035">
    <property type="entry name" value="PTS_EIIB_TYPE_1_CYS"/>
    <property type="match status" value="1"/>
</dbReference>
<dbReference type="InterPro" id="IPR013013">
    <property type="entry name" value="PTS_EIIC_1"/>
</dbReference>
<evidence type="ECO:0000259" key="14">
    <source>
        <dbReference type="PROSITE" id="PS51098"/>
    </source>
</evidence>
<evidence type="ECO:0000256" key="11">
    <source>
        <dbReference type="PROSITE-ProRule" id="PRU00421"/>
    </source>
</evidence>
<dbReference type="PANTHER" id="PTHR30175:SF1">
    <property type="entry name" value="PTS SYSTEM ARBUTIN-, CELLOBIOSE-, AND SALICIN-SPECIFIC EIIBC COMPONENT-RELATED"/>
    <property type="match status" value="1"/>
</dbReference>
<feature type="active site" description="Phosphocysteine intermediate; for EIIB activity" evidence="11">
    <location>
        <position position="27"/>
    </location>
</feature>
<protein>
    <submittedName>
        <fullName evidence="16">Beta-glucoside-specific PTS transporter subunit IIABC</fullName>
        <ecNumber evidence="16">2.7.1.-</ecNumber>
    </submittedName>
</protein>
<dbReference type="PROSITE" id="PS51093">
    <property type="entry name" value="PTS_EIIA_TYPE_1"/>
    <property type="match status" value="1"/>
</dbReference>
<keyword evidence="6" id="KW-0598">Phosphotransferase system</keyword>
<feature type="transmembrane region" description="Helical" evidence="12">
    <location>
        <begin position="256"/>
        <end position="281"/>
    </location>
</feature>
<dbReference type="InterPro" id="IPR001127">
    <property type="entry name" value="PTS_EIIA_1_perm"/>
</dbReference>
<dbReference type="SUPFAM" id="SSF55604">
    <property type="entry name" value="Glucose permease domain IIB"/>
    <property type="match status" value="1"/>
</dbReference>
<evidence type="ECO:0000256" key="2">
    <source>
        <dbReference type="ARBA" id="ARBA00022448"/>
    </source>
</evidence>
<dbReference type="RefSeq" id="WP_227279296.1">
    <property type="nucleotide sequence ID" value="NZ_JAJDKR010000007.1"/>
</dbReference>
<dbReference type="GO" id="GO:0016301">
    <property type="term" value="F:kinase activity"/>
    <property type="evidence" value="ECO:0007669"/>
    <property type="project" value="UniProtKB-KW"/>
</dbReference>
<dbReference type="Pfam" id="PF00358">
    <property type="entry name" value="PTS_EIIA_1"/>
    <property type="match status" value="1"/>
</dbReference>
<accession>A0AAW4VPE1</accession>
<keyword evidence="7 12" id="KW-0812">Transmembrane</keyword>
<evidence type="ECO:0000256" key="10">
    <source>
        <dbReference type="ARBA" id="ARBA00023136"/>
    </source>
</evidence>
<evidence type="ECO:0000313" key="16">
    <source>
        <dbReference type="EMBL" id="MCB8609674.1"/>
    </source>
</evidence>
<evidence type="ECO:0000259" key="15">
    <source>
        <dbReference type="PROSITE" id="PS51103"/>
    </source>
</evidence>
<dbReference type="EMBL" id="JAJDKZ010000007">
    <property type="protein sequence ID" value="MCB8609674.1"/>
    <property type="molecule type" value="Genomic_DNA"/>
</dbReference>
<evidence type="ECO:0000256" key="3">
    <source>
        <dbReference type="ARBA" id="ARBA00022475"/>
    </source>
</evidence>
<feature type="transmembrane region" description="Helical" evidence="12">
    <location>
        <begin position="368"/>
        <end position="388"/>
    </location>
</feature>
<evidence type="ECO:0000256" key="9">
    <source>
        <dbReference type="ARBA" id="ARBA00022989"/>
    </source>
</evidence>
<dbReference type="Pfam" id="PF02378">
    <property type="entry name" value="PTS_EIIC"/>
    <property type="match status" value="1"/>
</dbReference>
<evidence type="ECO:0000313" key="17">
    <source>
        <dbReference type="Proteomes" id="UP001198439"/>
    </source>
</evidence>
<keyword evidence="8" id="KW-0418">Kinase</keyword>
<evidence type="ECO:0000256" key="5">
    <source>
        <dbReference type="ARBA" id="ARBA00022679"/>
    </source>
</evidence>
<dbReference type="Pfam" id="PF00367">
    <property type="entry name" value="PTS_EIIB"/>
    <property type="match status" value="1"/>
</dbReference>
<keyword evidence="9 12" id="KW-1133">Transmembrane helix</keyword>
<reference evidence="16" key="1">
    <citation type="submission" date="2021-10" db="EMBL/GenBank/DDBJ databases">
        <title>Collection of gut derived symbiotic bacterial strains cultured from healthy donors.</title>
        <authorList>
            <person name="Lin H."/>
            <person name="Littmann E."/>
            <person name="Kohout C."/>
            <person name="Pamer E.G."/>
        </authorList>
    </citation>
    <scope>NUCLEOTIDE SEQUENCE</scope>
    <source>
        <strain evidence="16">DFI.4.48</strain>
    </source>
</reference>
<dbReference type="GO" id="GO:0009401">
    <property type="term" value="P:phosphoenolpyruvate-dependent sugar phosphotransferase system"/>
    <property type="evidence" value="ECO:0007669"/>
    <property type="project" value="UniProtKB-KW"/>
</dbReference>
<keyword evidence="4" id="KW-0762">Sugar transport</keyword>
<feature type="transmembrane region" description="Helical" evidence="12">
    <location>
        <begin position="293"/>
        <end position="316"/>
    </location>
</feature>
<dbReference type="InterPro" id="IPR018113">
    <property type="entry name" value="PTrfase_EIIB_Cys"/>
</dbReference>
<dbReference type="PROSITE" id="PS51098">
    <property type="entry name" value="PTS_EIIB_TYPE_1"/>
    <property type="match status" value="1"/>
</dbReference>
<keyword evidence="2" id="KW-0813">Transport</keyword>
<comment type="caution">
    <text evidence="16">The sequence shown here is derived from an EMBL/GenBank/DDBJ whole genome shotgun (WGS) entry which is preliminary data.</text>
</comment>
<dbReference type="InterPro" id="IPR001996">
    <property type="entry name" value="PTS_IIB_1"/>
</dbReference>
<dbReference type="Gene3D" id="2.70.70.10">
    <property type="entry name" value="Glucose Permease (Domain IIA)"/>
    <property type="match status" value="1"/>
</dbReference>
<dbReference type="FunFam" id="3.30.1360.60:FF:000001">
    <property type="entry name" value="PTS system glucose-specific IIBC component PtsG"/>
    <property type="match status" value="1"/>
</dbReference>
<evidence type="ECO:0000259" key="13">
    <source>
        <dbReference type="PROSITE" id="PS51093"/>
    </source>
</evidence>
<organism evidence="16 17">
    <name type="scientific">Faecalibacillus faecis</name>
    <dbReference type="NCBI Taxonomy" id="1982628"/>
    <lineage>
        <taxon>Bacteria</taxon>
        <taxon>Bacillati</taxon>
        <taxon>Bacillota</taxon>
        <taxon>Erysipelotrichia</taxon>
        <taxon>Erysipelotrichales</taxon>
        <taxon>Coprobacillaceae</taxon>
        <taxon>Faecalibacillus</taxon>
    </lineage>
</organism>
<feature type="transmembrane region" description="Helical" evidence="12">
    <location>
        <begin position="336"/>
        <end position="356"/>
    </location>
</feature>
<feature type="transmembrane region" description="Helical" evidence="12">
    <location>
        <begin position="170"/>
        <end position="189"/>
    </location>
</feature>
<dbReference type="PANTHER" id="PTHR30175">
    <property type="entry name" value="PHOSPHOTRANSFERASE SYSTEM TRANSPORT PROTEIN"/>
    <property type="match status" value="1"/>
</dbReference>
<dbReference type="GO" id="GO:0008982">
    <property type="term" value="F:protein-N(PI)-phosphohistidine-sugar phosphotransferase activity"/>
    <property type="evidence" value="ECO:0007669"/>
    <property type="project" value="InterPro"/>
</dbReference>
<dbReference type="GO" id="GO:0090589">
    <property type="term" value="F:protein-phosphocysteine-trehalose phosphotransferase system transporter activity"/>
    <property type="evidence" value="ECO:0007669"/>
    <property type="project" value="TreeGrafter"/>
</dbReference>
<dbReference type="InterPro" id="IPR011297">
    <property type="entry name" value="PTS_IIABC_b_glu"/>
</dbReference>
<keyword evidence="10 12" id="KW-0472">Membrane</keyword>
<feature type="transmembrane region" description="Helical" evidence="12">
    <location>
        <begin position="439"/>
        <end position="461"/>
    </location>
</feature>
<sequence length="627" mass="66729">MSKYENLAKEILENVGGKENINSLTHCVTRLRFRLKDESKANDEALKNNPGVVTVMKSAGQYQVVIGNHVPLVYADVCELAGISNGTQQVEEEAPQGLFNKLIDIISGCFQPILGPLCAAGIIKGLNALLVFILGSSFNNSGTYMILNAIGDSIFNFLPIILGYTAAKKFNVNVIVGMIIGATLCYPTIQTDTLSAAGKAIGTLPFIGSYYTKFIGIPFVSGNYTSTVVPVICIVALAAQIQKIAKKFVPEMLQNFFVPFFVLIISLPIGLLVIGPVVSLLTTVLSNMFAGLYAFSPIVTAFVIGALWQCLVIFGLHWALVPMAMVNIGNLGYDTILPGMLGTTFAATGVLAAMYLKLKDENKKALAIPGVISAFCGVTEPAIYGFLLPEKTPFVFSCIGGAVGGAIMGTVAVKQYVIGGLGIFSVVNFISPKGNATGMIISLIAGAVSLVVGFVLTMIFYKTNDQQVENKEVTKLEEETILAPIKGEVKPIEESSDAAFASGALGKGVVILPEEGKVYAPVTGTVTVLFPSLHAIGITSDAGIELLIHIGINTVQLNGEGFTAHIKQGDQIKQGQLLVEFDMNKIKEAGYSLETPVLVTNYADLKEVKNTNASSVQLQETLIEVKY</sequence>
<dbReference type="PROSITE" id="PS00371">
    <property type="entry name" value="PTS_EIIA_TYPE_1_HIS"/>
    <property type="match status" value="1"/>
</dbReference>
<dbReference type="GO" id="GO:0015771">
    <property type="term" value="P:trehalose transport"/>
    <property type="evidence" value="ECO:0007669"/>
    <property type="project" value="TreeGrafter"/>
</dbReference>
<dbReference type="NCBIfam" id="TIGR00830">
    <property type="entry name" value="PTBA"/>
    <property type="match status" value="1"/>
</dbReference>
<feature type="domain" description="PTS EIIC type-1" evidence="15">
    <location>
        <begin position="104"/>
        <end position="473"/>
    </location>
</feature>
<dbReference type="GO" id="GO:0005886">
    <property type="term" value="C:plasma membrane"/>
    <property type="evidence" value="ECO:0007669"/>
    <property type="project" value="UniProtKB-SubCell"/>
</dbReference>
<evidence type="ECO:0000256" key="6">
    <source>
        <dbReference type="ARBA" id="ARBA00022683"/>
    </source>
</evidence>
<dbReference type="InterPro" id="IPR036878">
    <property type="entry name" value="Glu_permease_IIB"/>
</dbReference>
<dbReference type="Proteomes" id="UP001198439">
    <property type="component" value="Unassembled WGS sequence"/>
</dbReference>